<dbReference type="EC" id="2.7.7.49" evidence="1"/>
<dbReference type="InterPro" id="IPR001584">
    <property type="entry name" value="Integrase_cat-core"/>
</dbReference>
<dbReference type="EMBL" id="JYDQ01000589">
    <property type="protein sequence ID" value="KRY06991.1"/>
    <property type="molecule type" value="Genomic_DNA"/>
</dbReference>
<evidence type="ECO:0000313" key="3">
    <source>
        <dbReference type="EMBL" id="KRY06991.1"/>
    </source>
</evidence>
<evidence type="ECO:0000313" key="4">
    <source>
        <dbReference type="Proteomes" id="UP000054783"/>
    </source>
</evidence>
<dbReference type="AlphaFoldDB" id="A0A0V0Z369"/>
<dbReference type="GO" id="GO:0003964">
    <property type="term" value="F:RNA-directed DNA polymerase activity"/>
    <property type="evidence" value="ECO:0007669"/>
    <property type="project" value="UniProtKB-EC"/>
</dbReference>
<dbReference type="PANTHER" id="PTHR37984">
    <property type="entry name" value="PROTEIN CBG26694"/>
    <property type="match status" value="1"/>
</dbReference>
<dbReference type="STRING" id="990121.A0A0V0Z369"/>
<dbReference type="Proteomes" id="UP000054783">
    <property type="component" value="Unassembled WGS sequence"/>
</dbReference>
<accession>A0A0V0Z369</accession>
<dbReference type="PROSITE" id="PS50994">
    <property type="entry name" value="INTEGRASE"/>
    <property type="match status" value="1"/>
</dbReference>
<dbReference type="PANTHER" id="PTHR37984:SF15">
    <property type="entry name" value="INTEGRASE CATALYTIC DOMAIN-CONTAINING PROTEIN"/>
    <property type="match status" value="1"/>
</dbReference>
<sequence>MALDSASFVERWQKEDTECMRVREWIEKETWPQLAPEGSLWMKRLWSQRGRRVLQEGTVCRTWEIPDTGDSRLFPVILRQNIPKILNTTHNQPTGGHLGVAITLAKVRQRYCCPRQREDKCAGRAVPPRKLQAPVQLQPVSHPFQRVAMDLVGPLEETQSGNRYILVVCDYFSKWPEAFPLPNAEARTVATVLVNGVFCRYGVPKTLHSDQCRNFESELVKKVCQLFGVTKIHPYRLLPAVRRLGRTDEPHAAGHVSEGVHRPSRRLGCLPRPGTAGLPVQCLLHNRSHYQSRCVPQRAPVASGPDVRNAEGGTSEIRRGVRAFGAGVRRGPKECRLGITTPKGLERPESLWTCLRAW</sequence>
<evidence type="ECO:0000256" key="1">
    <source>
        <dbReference type="ARBA" id="ARBA00012493"/>
    </source>
</evidence>
<dbReference type="Pfam" id="PF17921">
    <property type="entry name" value="Integrase_H2C2"/>
    <property type="match status" value="1"/>
</dbReference>
<protein>
    <recommendedName>
        <fullName evidence="1">RNA-directed DNA polymerase</fullName>
        <ecNumber evidence="1">2.7.7.49</ecNumber>
    </recommendedName>
</protein>
<dbReference type="InterPro" id="IPR050951">
    <property type="entry name" value="Retrovirus_Pol_polyprotein"/>
</dbReference>
<proteinExistence type="predicted"/>
<name>A0A0V0Z369_9BILA</name>
<dbReference type="GO" id="GO:0003676">
    <property type="term" value="F:nucleic acid binding"/>
    <property type="evidence" value="ECO:0007669"/>
    <property type="project" value="InterPro"/>
</dbReference>
<evidence type="ECO:0000259" key="2">
    <source>
        <dbReference type="PROSITE" id="PS50994"/>
    </source>
</evidence>
<comment type="caution">
    <text evidence="3">The sequence shown here is derived from an EMBL/GenBank/DDBJ whole genome shotgun (WGS) entry which is preliminary data.</text>
</comment>
<dbReference type="Pfam" id="PF00665">
    <property type="entry name" value="rve"/>
    <property type="match status" value="1"/>
</dbReference>
<dbReference type="SUPFAM" id="SSF53098">
    <property type="entry name" value="Ribonuclease H-like"/>
    <property type="match status" value="1"/>
</dbReference>
<keyword evidence="4" id="KW-1185">Reference proteome</keyword>
<dbReference type="InterPro" id="IPR012337">
    <property type="entry name" value="RNaseH-like_sf"/>
</dbReference>
<dbReference type="InterPro" id="IPR041588">
    <property type="entry name" value="Integrase_H2C2"/>
</dbReference>
<reference evidence="3 4" key="1">
    <citation type="submission" date="2015-01" db="EMBL/GenBank/DDBJ databases">
        <title>Evolution of Trichinella species and genotypes.</title>
        <authorList>
            <person name="Korhonen P.K."/>
            <person name="Edoardo P."/>
            <person name="Giuseppe L.R."/>
            <person name="Gasser R.B."/>
        </authorList>
    </citation>
    <scope>NUCLEOTIDE SEQUENCE [LARGE SCALE GENOMIC DNA]</scope>
    <source>
        <strain evidence="3">ISS2496</strain>
    </source>
</reference>
<dbReference type="Gene3D" id="3.30.420.10">
    <property type="entry name" value="Ribonuclease H-like superfamily/Ribonuclease H"/>
    <property type="match status" value="1"/>
</dbReference>
<feature type="domain" description="Integrase catalytic" evidence="2">
    <location>
        <begin position="135"/>
        <end position="229"/>
    </location>
</feature>
<gene>
    <name evidence="3" type="primary">POL</name>
    <name evidence="3" type="ORF">T12_9348</name>
</gene>
<dbReference type="GO" id="GO:0015074">
    <property type="term" value="P:DNA integration"/>
    <property type="evidence" value="ECO:0007669"/>
    <property type="project" value="InterPro"/>
</dbReference>
<organism evidence="3 4">
    <name type="scientific">Trichinella patagoniensis</name>
    <dbReference type="NCBI Taxonomy" id="990121"/>
    <lineage>
        <taxon>Eukaryota</taxon>
        <taxon>Metazoa</taxon>
        <taxon>Ecdysozoa</taxon>
        <taxon>Nematoda</taxon>
        <taxon>Enoplea</taxon>
        <taxon>Dorylaimia</taxon>
        <taxon>Trichinellida</taxon>
        <taxon>Trichinellidae</taxon>
        <taxon>Trichinella</taxon>
    </lineage>
</organism>
<dbReference type="InterPro" id="IPR036397">
    <property type="entry name" value="RNaseH_sf"/>
</dbReference>